<dbReference type="AlphaFoldDB" id="A0A7W7N0F1"/>
<name>A0A7W7N0F1_9ACTN</name>
<accession>A0A7W7N0F1</accession>
<feature type="domain" description="DUF6194" evidence="1">
    <location>
        <begin position="1"/>
        <end position="152"/>
    </location>
</feature>
<dbReference type="EMBL" id="JACHMV010000001">
    <property type="protein sequence ID" value="MBB4777034.1"/>
    <property type="molecule type" value="Genomic_DNA"/>
</dbReference>
<sequence length="156" mass="16736">MSMEELLETIRAFVGVHELAPTEGDGGPEIAWGDHFFYYAPDGTVPVRAQPYATIVTKDYPGDALSGLGPAGRWRVNVHVGRARYTELTGAEPGREPAPRDFGAADVILPHPVYGALGWIAVVVPGERTGPTVVALLREAHENARDRAARRAGEAP</sequence>
<evidence type="ECO:0000313" key="3">
    <source>
        <dbReference type="Proteomes" id="UP000549343"/>
    </source>
</evidence>
<protein>
    <recommendedName>
        <fullName evidence="1">DUF6194 domain-containing protein</fullName>
    </recommendedName>
</protein>
<evidence type="ECO:0000313" key="2">
    <source>
        <dbReference type="EMBL" id="MBB4777034.1"/>
    </source>
</evidence>
<gene>
    <name evidence="2" type="ORF">F4557_005452</name>
</gene>
<dbReference type="InterPro" id="IPR045676">
    <property type="entry name" value="DUF6194"/>
</dbReference>
<organism evidence="2 3">
    <name type="scientific">Actinomadura livida</name>
    <dbReference type="NCBI Taxonomy" id="79909"/>
    <lineage>
        <taxon>Bacteria</taxon>
        <taxon>Bacillati</taxon>
        <taxon>Actinomycetota</taxon>
        <taxon>Actinomycetes</taxon>
        <taxon>Streptosporangiales</taxon>
        <taxon>Thermomonosporaceae</taxon>
        <taxon>Actinomadura</taxon>
    </lineage>
</organism>
<reference evidence="2 3" key="1">
    <citation type="submission" date="2020-08" db="EMBL/GenBank/DDBJ databases">
        <title>Sequencing the genomes of 1000 actinobacteria strains.</title>
        <authorList>
            <person name="Klenk H.-P."/>
        </authorList>
    </citation>
    <scope>NUCLEOTIDE SEQUENCE [LARGE SCALE GENOMIC DNA]</scope>
    <source>
        <strain evidence="2 3">DSM 44772</strain>
    </source>
</reference>
<dbReference type="Pfam" id="PF19694">
    <property type="entry name" value="DUF6194"/>
    <property type="match status" value="1"/>
</dbReference>
<proteinExistence type="predicted"/>
<evidence type="ECO:0000259" key="1">
    <source>
        <dbReference type="Pfam" id="PF19694"/>
    </source>
</evidence>
<dbReference type="Proteomes" id="UP000549343">
    <property type="component" value="Unassembled WGS sequence"/>
</dbReference>
<comment type="caution">
    <text evidence="2">The sequence shown here is derived from an EMBL/GenBank/DDBJ whole genome shotgun (WGS) entry which is preliminary data.</text>
</comment>
<dbReference type="RefSeq" id="WP_308428021.1">
    <property type="nucleotide sequence ID" value="NZ_BAAAHD010000098.1"/>
</dbReference>